<sequence>MKVLVLGGTGVISRAIVQKALAAQHEVAVFNRGSKNHLFSSEVECIVGDKTNREQFRALMAGRKFDAVIDMISFDASDAQFTVDTFQDHAGQLVFCSSSAAYKRPFRTTPIVEDAEELYDSENFPYAYHKANMERYLRQVIVQGEIPVTIIRPSLTYGIGCANLGVLRQNYNIVQRIRSRKPLVMFGDGTLPWSFSFAPDVAKAFVGAVGNERMFGQSYHATSEELHVWQDLYLEFGKLLGIEPQLVHFSSAMLKEANPALFGHLFYEKSYAGLFDNSKLKRDLPGYQAEISLASGLAMLLDWYEREGHAVDEAKDRLEDELVFAYGRFVGQLKEISWG</sequence>
<comment type="caution">
    <text evidence="2">The sequence shown here is derived from an EMBL/GenBank/DDBJ whole genome shotgun (WGS) entry which is preliminary data.</text>
</comment>
<organism evidence="2 3">
    <name type="scientific">Paenibacillus rigui</name>
    <dbReference type="NCBI Taxonomy" id="554312"/>
    <lineage>
        <taxon>Bacteria</taxon>
        <taxon>Bacillati</taxon>
        <taxon>Bacillota</taxon>
        <taxon>Bacilli</taxon>
        <taxon>Bacillales</taxon>
        <taxon>Paenibacillaceae</taxon>
        <taxon>Paenibacillus</taxon>
    </lineage>
</organism>
<dbReference type="Gene3D" id="3.40.50.720">
    <property type="entry name" value="NAD(P)-binding Rossmann-like Domain"/>
    <property type="match status" value="1"/>
</dbReference>
<dbReference type="EMBL" id="NMQW01000013">
    <property type="protein sequence ID" value="OXM86550.1"/>
    <property type="molecule type" value="Genomic_DNA"/>
</dbReference>
<dbReference type="Proteomes" id="UP000215509">
    <property type="component" value="Unassembled WGS sequence"/>
</dbReference>
<dbReference type="AlphaFoldDB" id="A0A229UT62"/>
<feature type="domain" description="NAD-dependent epimerase/dehydratase" evidence="1">
    <location>
        <begin position="3"/>
        <end position="211"/>
    </location>
</feature>
<gene>
    <name evidence="2" type="ORF">CF651_08815</name>
</gene>
<protein>
    <recommendedName>
        <fullName evidence="1">NAD-dependent epimerase/dehydratase domain-containing protein</fullName>
    </recommendedName>
</protein>
<evidence type="ECO:0000313" key="2">
    <source>
        <dbReference type="EMBL" id="OXM86550.1"/>
    </source>
</evidence>
<dbReference type="Pfam" id="PF01370">
    <property type="entry name" value="Epimerase"/>
    <property type="match status" value="1"/>
</dbReference>
<dbReference type="SUPFAM" id="SSF51735">
    <property type="entry name" value="NAD(P)-binding Rossmann-fold domains"/>
    <property type="match status" value="1"/>
</dbReference>
<proteinExistence type="predicted"/>
<dbReference type="InterPro" id="IPR036291">
    <property type="entry name" value="NAD(P)-bd_dom_sf"/>
</dbReference>
<dbReference type="OrthoDB" id="9776016at2"/>
<keyword evidence="3" id="KW-1185">Reference proteome</keyword>
<accession>A0A229UT62</accession>
<dbReference type="RefSeq" id="WP_094014497.1">
    <property type="nucleotide sequence ID" value="NZ_NMQW01000013.1"/>
</dbReference>
<dbReference type="InterPro" id="IPR001509">
    <property type="entry name" value="Epimerase_deHydtase"/>
</dbReference>
<dbReference type="PANTHER" id="PTHR43245">
    <property type="entry name" value="BIFUNCTIONAL POLYMYXIN RESISTANCE PROTEIN ARNA"/>
    <property type="match status" value="1"/>
</dbReference>
<reference evidence="2 3" key="1">
    <citation type="submission" date="2017-07" db="EMBL/GenBank/DDBJ databases">
        <title>Genome sequencing and assembly of Paenibacillus rigui.</title>
        <authorList>
            <person name="Mayilraj S."/>
        </authorList>
    </citation>
    <scope>NUCLEOTIDE SEQUENCE [LARGE SCALE GENOMIC DNA]</scope>
    <source>
        <strain evidence="2 3">JCM 16352</strain>
    </source>
</reference>
<evidence type="ECO:0000259" key="1">
    <source>
        <dbReference type="Pfam" id="PF01370"/>
    </source>
</evidence>
<name>A0A229UT62_9BACL</name>
<dbReference type="InterPro" id="IPR050177">
    <property type="entry name" value="Lipid_A_modif_metabolic_enz"/>
</dbReference>
<evidence type="ECO:0000313" key="3">
    <source>
        <dbReference type="Proteomes" id="UP000215509"/>
    </source>
</evidence>